<accession>F7WZS0</accession>
<dbReference type="OrthoDB" id="9784483at2"/>
<feature type="domain" description="Oxidoreductase FAD/NAD(P)-binding" evidence="15">
    <location>
        <begin position="109"/>
        <end position="219"/>
    </location>
</feature>
<dbReference type="Gene3D" id="2.40.30.10">
    <property type="entry name" value="Translation factors"/>
    <property type="match status" value="1"/>
</dbReference>
<dbReference type="eggNOG" id="COG1018">
    <property type="taxonomic scope" value="Bacteria"/>
</dbReference>
<evidence type="ECO:0000256" key="8">
    <source>
        <dbReference type="ARBA" id="ARBA00022857"/>
    </source>
</evidence>
<evidence type="ECO:0000256" key="1">
    <source>
        <dbReference type="ARBA" id="ARBA00001974"/>
    </source>
</evidence>
<evidence type="ECO:0000256" key="9">
    <source>
        <dbReference type="ARBA" id="ARBA00023002"/>
    </source>
</evidence>
<dbReference type="KEGG" id="baj:BCTU_386"/>
<dbReference type="Pfam" id="PF00175">
    <property type="entry name" value="NAD_binding_1"/>
    <property type="match status" value="1"/>
</dbReference>
<dbReference type="InterPro" id="IPR039261">
    <property type="entry name" value="FNR_nucleotide-bd"/>
</dbReference>
<keyword evidence="7" id="KW-0274">FAD</keyword>
<dbReference type="SUPFAM" id="SSF52343">
    <property type="entry name" value="Ferredoxin reductase-like, C-terminal NADP-linked domain"/>
    <property type="match status" value="1"/>
</dbReference>
<dbReference type="PANTHER" id="PTHR47878">
    <property type="entry name" value="OXIDOREDUCTASE FAD/NAD(P)-BINDING DOMAIN PROTEIN"/>
    <property type="match status" value="1"/>
</dbReference>
<gene>
    <name evidence="16" type="primary">fpr</name>
    <name evidence="16" type="ORF">BCTU_386</name>
</gene>
<keyword evidence="8" id="KW-0521">NADP</keyword>
<dbReference type="CDD" id="cd06195">
    <property type="entry name" value="FNR1"/>
    <property type="match status" value="1"/>
</dbReference>
<keyword evidence="6" id="KW-0285">Flavoprotein</keyword>
<dbReference type="EMBL" id="CP001817">
    <property type="protein sequence ID" value="AEH39946.1"/>
    <property type="molecule type" value="Genomic_DNA"/>
</dbReference>
<evidence type="ECO:0000256" key="13">
    <source>
        <dbReference type="ARBA" id="ARBA00047271"/>
    </source>
</evidence>
<evidence type="ECO:0000256" key="11">
    <source>
        <dbReference type="ARBA" id="ARBA00030000"/>
    </source>
</evidence>
<protein>
    <recommendedName>
        <fullName evidence="5">Flavodoxin/ferredoxin--NADP reductase</fullName>
        <ecNumber evidence="4">1.18.1.2</ecNumber>
        <ecNumber evidence="3">1.19.1.1</ecNumber>
    </recommendedName>
    <alternativeName>
        <fullName evidence="12">Ferredoxin (flavodoxin):NADP(+) oxidoreductase</fullName>
    </alternativeName>
    <alternativeName>
        <fullName evidence="10">Ferredoxin--NADP reductase</fullName>
    </alternativeName>
    <alternativeName>
        <fullName evidence="11">Flavodoxin--NADP reductase</fullName>
    </alternativeName>
</protein>
<dbReference type="GO" id="GO:0042167">
    <property type="term" value="P:heme catabolic process"/>
    <property type="evidence" value="ECO:0007669"/>
    <property type="project" value="TreeGrafter"/>
</dbReference>
<dbReference type="GO" id="GO:0004324">
    <property type="term" value="F:ferredoxin-NADP+ reductase activity"/>
    <property type="evidence" value="ECO:0007669"/>
    <property type="project" value="UniProtKB-EC"/>
</dbReference>
<dbReference type="EC" id="1.19.1.1" evidence="3"/>
<dbReference type="InterPro" id="IPR033892">
    <property type="entry name" value="FNR_bac"/>
</dbReference>
<evidence type="ECO:0000256" key="14">
    <source>
        <dbReference type="ARBA" id="ARBA00047776"/>
    </source>
</evidence>
<dbReference type="GO" id="GO:0034599">
    <property type="term" value="P:cellular response to oxidative stress"/>
    <property type="evidence" value="ECO:0007669"/>
    <property type="project" value="TreeGrafter"/>
</dbReference>
<evidence type="ECO:0000256" key="12">
    <source>
        <dbReference type="ARBA" id="ARBA00030173"/>
    </source>
</evidence>
<evidence type="ECO:0000256" key="4">
    <source>
        <dbReference type="ARBA" id="ARBA00013223"/>
    </source>
</evidence>
<dbReference type="SUPFAM" id="SSF63380">
    <property type="entry name" value="Riboflavin synthase domain-like"/>
    <property type="match status" value="1"/>
</dbReference>
<dbReference type="InterPro" id="IPR051930">
    <property type="entry name" value="FNR_type-1"/>
</dbReference>
<evidence type="ECO:0000313" key="16">
    <source>
        <dbReference type="EMBL" id="AEH39946.1"/>
    </source>
</evidence>
<evidence type="ECO:0000256" key="3">
    <source>
        <dbReference type="ARBA" id="ARBA00012872"/>
    </source>
</evidence>
<dbReference type="InterPro" id="IPR001433">
    <property type="entry name" value="OxRdtase_FAD/NAD-bd"/>
</dbReference>
<dbReference type="Proteomes" id="UP000006811">
    <property type="component" value="Chromosome"/>
</dbReference>
<evidence type="ECO:0000259" key="15">
    <source>
        <dbReference type="Pfam" id="PF00175"/>
    </source>
</evidence>
<dbReference type="HOGENOM" id="CLU_003827_3_0_6"/>
<sequence length="246" mass="28879">MIWLKANIIDLKKWNDRLFTLKITAPINPFIAGQFTKLSCIHKNKRIQRAYSFVNAPTNKILEFYILLIPNGKLTSKLYNINQNEIFITKNSCGFFILSELPRRKNIWMIATGTAIGPYCSILQDKKYSKNIKKIVLIYAVKNLNDLVYLNLLKKNSKKNKNQMIIRIILSQEKNLKYLYGRIPQLLLSGELEKSIQEPLNNKESHVMLCGNPNMVKEMQLILYNLKNMKKHFRRKEGHITSENYW</sequence>
<name>F7WZS0_9GAMM</name>
<organism evidence="16 17">
    <name type="scientific">Buchnera aphidicola</name>
    <name type="common">Cinara tujafilina</name>
    <dbReference type="NCBI Taxonomy" id="261317"/>
    <lineage>
        <taxon>Bacteria</taxon>
        <taxon>Pseudomonadati</taxon>
        <taxon>Pseudomonadota</taxon>
        <taxon>Gammaproteobacteria</taxon>
        <taxon>Enterobacterales</taxon>
        <taxon>Erwiniaceae</taxon>
        <taxon>Buchnera</taxon>
    </lineage>
</organism>
<comment type="similarity">
    <text evidence="2">Belongs to the ferredoxin--NADP reductase type 1 family.</text>
</comment>
<evidence type="ECO:0000256" key="5">
    <source>
        <dbReference type="ARBA" id="ARBA00020327"/>
    </source>
</evidence>
<dbReference type="Gene3D" id="3.40.50.80">
    <property type="entry name" value="Nucleotide-binding domain of ferredoxin-NADP reductase (FNR) module"/>
    <property type="match status" value="1"/>
</dbReference>
<comment type="catalytic activity">
    <reaction evidence="14">
        <text>2 reduced [2Fe-2S]-[ferredoxin] + NADP(+) + H(+) = 2 oxidized [2Fe-2S]-[ferredoxin] + NADPH</text>
        <dbReference type="Rhea" id="RHEA:20125"/>
        <dbReference type="Rhea" id="RHEA-COMP:10000"/>
        <dbReference type="Rhea" id="RHEA-COMP:10001"/>
        <dbReference type="ChEBI" id="CHEBI:15378"/>
        <dbReference type="ChEBI" id="CHEBI:33737"/>
        <dbReference type="ChEBI" id="CHEBI:33738"/>
        <dbReference type="ChEBI" id="CHEBI:57783"/>
        <dbReference type="ChEBI" id="CHEBI:58349"/>
        <dbReference type="EC" id="1.18.1.2"/>
    </reaction>
</comment>
<evidence type="ECO:0000313" key="17">
    <source>
        <dbReference type="Proteomes" id="UP000006811"/>
    </source>
</evidence>
<dbReference type="PANTHER" id="PTHR47878:SF1">
    <property type="entry name" value="FLAVODOXIN_FERREDOXIN--NADP REDUCTASE"/>
    <property type="match status" value="1"/>
</dbReference>
<comment type="cofactor">
    <cofactor evidence="1">
        <name>FAD</name>
        <dbReference type="ChEBI" id="CHEBI:57692"/>
    </cofactor>
</comment>
<dbReference type="AlphaFoldDB" id="F7WZS0"/>
<keyword evidence="17" id="KW-1185">Reference proteome</keyword>
<evidence type="ECO:0000256" key="10">
    <source>
        <dbReference type="ARBA" id="ARBA00029856"/>
    </source>
</evidence>
<evidence type="ECO:0000256" key="2">
    <source>
        <dbReference type="ARBA" id="ARBA00008312"/>
    </source>
</evidence>
<comment type="catalytic activity">
    <reaction evidence="13">
        <text>reduced [flavodoxin] + NADP(+) = oxidized [flavodoxin] + NADPH + 2 H(+)</text>
        <dbReference type="Rhea" id="RHEA:50756"/>
        <dbReference type="Rhea" id="RHEA-COMP:10622"/>
        <dbReference type="Rhea" id="RHEA-COMP:10623"/>
        <dbReference type="ChEBI" id="CHEBI:15378"/>
        <dbReference type="ChEBI" id="CHEBI:57618"/>
        <dbReference type="ChEBI" id="CHEBI:57783"/>
        <dbReference type="ChEBI" id="CHEBI:58210"/>
        <dbReference type="ChEBI" id="CHEBI:58349"/>
        <dbReference type="EC" id="1.19.1.1"/>
    </reaction>
</comment>
<reference evidence="16 17" key="1">
    <citation type="journal article" date="2011" name="Appl. Environ. Microbiol.">
        <title>The genome of Buchnera aphidicola from the aphid Cinara tujafilina provides new clues about the evolutionary history of metabolic losses in bacterial endosymbionts.</title>
        <authorList>
            <person name="Lamelas A."/>
            <person name="Gosalbes M.J."/>
            <person name="Moya A."/>
            <person name="Latorre A."/>
        </authorList>
    </citation>
    <scope>NUCLEOTIDE SEQUENCE [LARGE SCALE GENOMIC DNA]</scope>
    <source>
        <strain evidence="17">Cinara tujafilina</strain>
    </source>
</reference>
<proteinExistence type="inferred from homology"/>
<dbReference type="InterPro" id="IPR017938">
    <property type="entry name" value="Riboflavin_synthase-like_b-brl"/>
</dbReference>
<evidence type="ECO:0000256" key="7">
    <source>
        <dbReference type="ARBA" id="ARBA00022827"/>
    </source>
</evidence>
<dbReference type="STRING" id="261317.BCTU_386"/>
<keyword evidence="9" id="KW-0560">Oxidoreductase</keyword>
<evidence type="ECO:0000256" key="6">
    <source>
        <dbReference type="ARBA" id="ARBA00022630"/>
    </source>
</evidence>
<dbReference type="EC" id="1.18.1.2" evidence="4"/>